<dbReference type="Proteomes" id="UP000053327">
    <property type="component" value="Unassembled WGS sequence"/>
</dbReference>
<feature type="transmembrane region" description="Helical" evidence="2">
    <location>
        <begin position="416"/>
        <end position="439"/>
    </location>
</feature>
<evidence type="ECO:0000313" key="4">
    <source>
        <dbReference type="Proteomes" id="UP000053327"/>
    </source>
</evidence>
<feature type="compositionally biased region" description="Polar residues" evidence="1">
    <location>
        <begin position="253"/>
        <end position="263"/>
    </location>
</feature>
<evidence type="ECO:0000313" key="3">
    <source>
        <dbReference type="EMBL" id="KMZ84757.1"/>
    </source>
</evidence>
<accession>A0A0J9SS17</accession>
<feature type="compositionally biased region" description="Basic and acidic residues" evidence="1">
    <location>
        <begin position="276"/>
        <end position="287"/>
    </location>
</feature>
<proteinExistence type="predicted"/>
<protein>
    <submittedName>
        <fullName evidence="3">Uncharacterized protein</fullName>
    </submittedName>
</protein>
<keyword evidence="2" id="KW-0812">Transmembrane</keyword>
<name>A0A0J9SS17_PLAV1</name>
<keyword evidence="2" id="KW-1133">Transmembrane helix</keyword>
<dbReference type="AlphaFoldDB" id="A0A0J9SS17"/>
<keyword evidence="2" id="KW-0472">Membrane</keyword>
<organism evidence="3 4">
    <name type="scientific">Plasmodium vivax (strain Brazil I)</name>
    <dbReference type="NCBI Taxonomy" id="1033975"/>
    <lineage>
        <taxon>Eukaryota</taxon>
        <taxon>Sar</taxon>
        <taxon>Alveolata</taxon>
        <taxon>Apicomplexa</taxon>
        <taxon>Aconoidasida</taxon>
        <taxon>Haemosporida</taxon>
        <taxon>Plasmodiidae</taxon>
        <taxon>Plasmodium</taxon>
        <taxon>Plasmodium (Plasmodium)</taxon>
    </lineage>
</organism>
<dbReference type="OrthoDB" id="381740at2759"/>
<evidence type="ECO:0000256" key="1">
    <source>
        <dbReference type="SAM" id="MobiDB-lite"/>
    </source>
</evidence>
<gene>
    <name evidence="3" type="ORF">PVBG_00537</name>
</gene>
<reference evidence="3 4" key="1">
    <citation type="submission" date="2011-08" db="EMBL/GenBank/DDBJ databases">
        <title>The Genome Sequence of Plasmodium vivax Brazil I.</title>
        <authorList>
            <consortium name="The Broad Institute Genome Sequencing Platform"/>
            <consortium name="The Broad Institute Genome Sequencing Center for Infectious Disease"/>
            <person name="Neafsey D."/>
            <person name="Carlton J."/>
            <person name="Barnwell J."/>
            <person name="Collins W."/>
            <person name="Escalante A."/>
            <person name="Mullikin J."/>
            <person name="Saul A."/>
            <person name="Guigo R."/>
            <person name="Camara F."/>
            <person name="Young S.K."/>
            <person name="Zeng Q."/>
            <person name="Gargeya S."/>
            <person name="Fitzgerald M."/>
            <person name="Haas B."/>
            <person name="Abouelleil A."/>
            <person name="Alvarado L."/>
            <person name="Arachchi H.M."/>
            <person name="Berlin A."/>
            <person name="Brown A."/>
            <person name="Chapman S.B."/>
            <person name="Chen Z."/>
            <person name="Dunbar C."/>
            <person name="Freedman E."/>
            <person name="Gearin G."/>
            <person name="Gellesch M."/>
            <person name="Goldberg J."/>
            <person name="Griggs A."/>
            <person name="Gujja S."/>
            <person name="Heiman D."/>
            <person name="Howarth C."/>
            <person name="Larson L."/>
            <person name="Lui A."/>
            <person name="MacDonald P.J.P."/>
            <person name="Montmayeur A."/>
            <person name="Murphy C."/>
            <person name="Neiman D."/>
            <person name="Pearson M."/>
            <person name="Priest M."/>
            <person name="Roberts A."/>
            <person name="Saif S."/>
            <person name="Shea T."/>
            <person name="Shenoy N."/>
            <person name="Sisk P."/>
            <person name="Stolte C."/>
            <person name="Sykes S."/>
            <person name="Wortman J."/>
            <person name="Nusbaum C."/>
            <person name="Birren B."/>
        </authorList>
    </citation>
    <scope>NUCLEOTIDE SEQUENCE [LARGE SCALE GENOMIC DNA]</scope>
    <source>
        <strain evidence="3 4">Brazil I</strain>
    </source>
</reference>
<dbReference type="EMBL" id="KQ234858">
    <property type="protein sequence ID" value="KMZ84757.1"/>
    <property type="molecule type" value="Genomic_DNA"/>
</dbReference>
<feature type="region of interest" description="Disordered" evidence="1">
    <location>
        <begin position="219"/>
        <end position="287"/>
    </location>
</feature>
<sequence>MLHLVAANLRGSPPRVKNLLTSLTKRSYGIHPARKSPLCKRFSTESSPSHTDTVLPENAVTYDTPNFHFIIYGILHGQINEKRCSGKDASEILRKVKPNYVLLELCQQRLKKIMDILSNQEKKKHYDNDYSKFTYLPRIHNGFLQNEFLPIIQDSIKNKWKIFPLDRNVSTVRNRLDSRLLYDTSAYRKFFTYCIESISLRHYSFEEFTKLYQQYAASAATDKGPPHRGTSVDGTADGTVDTPTKGTHEGELLTNTYSKQNVRGNFPSETTEEGGGEPRRTCTPKDADQSDEIEIWKKLNLLQTLNERLKYLSKPTYEILVEEKCKYMANNIWCFLLNNEEHFFEKAPQRKTIFVLCSANILHKLVEEMDRAYLSLHKRYESNISSNTLESLVFENPYTSYGTYVKPHWPLILIKYYLIPSFILYAMLNTFYALTAWIYKSNFQRSSPLSHKIIDIEV</sequence>
<evidence type="ECO:0000256" key="2">
    <source>
        <dbReference type="SAM" id="Phobius"/>
    </source>
</evidence>